<dbReference type="GO" id="GO:0006167">
    <property type="term" value="P:AMP biosynthetic process"/>
    <property type="evidence" value="ECO:0007669"/>
    <property type="project" value="TreeGrafter"/>
</dbReference>
<protein>
    <submittedName>
        <fullName evidence="3">NUDIX domain-containing protein</fullName>
    </submittedName>
</protein>
<dbReference type="InterPro" id="IPR020084">
    <property type="entry name" value="NUDIX_hydrolase_CS"/>
</dbReference>
<dbReference type="RefSeq" id="WP_115402883.1">
    <property type="nucleotide sequence ID" value="NZ_QPKV01000004.1"/>
</dbReference>
<dbReference type="GO" id="GO:0006754">
    <property type="term" value="P:ATP biosynthetic process"/>
    <property type="evidence" value="ECO:0007669"/>
    <property type="project" value="TreeGrafter"/>
</dbReference>
<reference evidence="3 4" key="1">
    <citation type="submission" date="2018-07" db="EMBL/GenBank/DDBJ databases">
        <title>Pedobacter sp. nov., isolated from soil.</title>
        <authorList>
            <person name="Zhou L.Y."/>
            <person name="Du Z.J."/>
        </authorList>
    </citation>
    <scope>NUCLEOTIDE SEQUENCE [LARGE SCALE GENOMIC DNA]</scope>
    <source>
        <strain evidence="3 4">JDX94</strain>
    </source>
</reference>
<dbReference type="PROSITE" id="PS00893">
    <property type="entry name" value="NUDIX_BOX"/>
    <property type="match status" value="1"/>
</dbReference>
<accession>A0A369PV43</accession>
<dbReference type="Gene3D" id="3.90.79.10">
    <property type="entry name" value="Nucleoside Triphosphate Pyrophosphohydrolase"/>
    <property type="match status" value="1"/>
</dbReference>
<evidence type="ECO:0000259" key="2">
    <source>
        <dbReference type="PROSITE" id="PS51462"/>
    </source>
</evidence>
<dbReference type="GO" id="GO:0004081">
    <property type="term" value="F:bis(5'-nucleosyl)-tetraphosphatase (asymmetrical) activity"/>
    <property type="evidence" value="ECO:0007669"/>
    <property type="project" value="TreeGrafter"/>
</dbReference>
<dbReference type="Pfam" id="PF00293">
    <property type="entry name" value="NUDIX"/>
    <property type="match status" value="1"/>
</dbReference>
<feature type="domain" description="Nudix hydrolase" evidence="2">
    <location>
        <begin position="1"/>
        <end position="148"/>
    </location>
</feature>
<dbReference type="PROSITE" id="PS51462">
    <property type="entry name" value="NUDIX"/>
    <property type="match status" value="1"/>
</dbReference>
<evidence type="ECO:0000256" key="1">
    <source>
        <dbReference type="ARBA" id="ARBA00022801"/>
    </source>
</evidence>
<sequence>MRQSAGLLLFRRREARLEFFLVHPGGPFFIKKDVGVWSVPKGEFDEQEEPLHAAIREFEEEVGTRIDGNFIALHPIVQKGGKKVLCWAVEGDLDPEKLISNTFEMEWPPKSGKKQSFVEIDKGNWFNYEDAVKAIKDRQIPLLDELISIIG</sequence>
<gene>
    <name evidence="3" type="ORF">DU508_11065</name>
</gene>
<keyword evidence="1" id="KW-0378">Hydrolase</keyword>
<evidence type="ECO:0000313" key="3">
    <source>
        <dbReference type="EMBL" id="RDC56152.1"/>
    </source>
</evidence>
<dbReference type="PANTHER" id="PTHR21340">
    <property type="entry name" value="DIADENOSINE 5,5-P1,P4-TETRAPHOSPHATE PYROPHOSPHOHYDROLASE MUTT"/>
    <property type="match status" value="1"/>
</dbReference>
<evidence type="ECO:0000313" key="4">
    <source>
        <dbReference type="Proteomes" id="UP000253961"/>
    </source>
</evidence>
<dbReference type="InterPro" id="IPR051325">
    <property type="entry name" value="Nudix_hydrolase_domain"/>
</dbReference>
<dbReference type="InterPro" id="IPR000086">
    <property type="entry name" value="NUDIX_hydrolase_dom"/>
</dbReference>
<dbReference type="OrthoDB" id="954553at2"/>
<keyword evidence="4" id="KW-1185">Reference proteome</keyword>
<organism evidence="3 4">
    <name type="scientific">Pedobacter chinensis</name>
    <dbReference type="NCBI Taxonomy" id="2282421"/>
    <lineage>
        <taxon>Bacteria</taxon>
        <taxon>Pseudomonadati</taxon>
        <taxon>Bacteroidota</taxon>
        <taxon>Sphingobacteriia</taxon>
        <taxon>Sphingobacteriales</taxon>
        <taxon>Sphingobacteriaceae</taxon>
        <taxon>Pedobacter</taxon>
    </lineage>
</organism>
<dbReference type="SUPFAM" id="SSF55811">
    <property type="entry name" value="Nudix"/>
    <property type="match status" value="1"/>
</dbReference>
<dbReference type="CDD" id="cd04662">
    <property type="entry name" value="NUDIX_Hydrolase"/>
    <property type="match status" value="1"/>
</dbReference>
<dbReference type="AlphaFoldDB" id="A0A369PV43"/>
<dbReference type="InterPro" id="IPR015797">
    <property type="entry name" value="NUDIX_hydrolase-like_dom_sf"/>
</dbReference>
<dbReference type="PANTHER" id="PTHR21340:SF7">
    <property type="entry name" value="NUDIX HYDROLASE DOMAIN-CONTAINING PROTEIN"/>
    <property type="match status" value="1"/>
</dbReference>
<dbReference type="EMBL" id="QPKV01000004">
    <property type="protein sequence ID" value="RDC56152.1"/>
    <property type="molecule type" value="Genomic_DNA"/>
</dbReference>
<name>A0A369PV43_9SPHI</name>
<comment type="caution">
    <text evidence="3">The sequence shown here is derived from an EMBL/GenBank/DDBJ whole genome shotgun (WGS) entry which is preliminary data.</text>
</comment>
<proteinExistence type="predicted"/>
<dbReference type="Proteomes" id="UP000253961">
    <property type="component" value="Unassembled WGS sequence"/>
</dbReference>